<sequence>MPTTQPTVTASSTAPAQFGQSTQSKSNIRYTIADEIIAQNRCRLTVGLRIIREREGPTLLETDTSPQLYHACETVEGRETGDTTGQYIAGGPDTRDTSGQAAYPRHLDGSWDTQRIRMKSIQSQGTQTRKKVSWQSGTQGHLISKISEQRHCTRITHHLAYTITGSIYMTIHKEEDGNSPMTWTASWAVDGLVSHIERRGHLNNWLRVSSKTPGMVIRIEDTIHVDGTYHRAITTANSNRSGLQLGMRGYHIASWDAILIDPEERQIIRSQEDLTSRGGGNVEGGKDVDDCVATRR</sequence>
<dbReference type="Proteomes" id="UP001175226">
    <property type="component" value="Unassembled WGS sequence"/>
</dbReference>
<reference evidence="2" key="1">
    <citation type="submission" date="2023-06" db="EMBL/GenBank/DDBJ databases">
        <authorList>
            <consortium name="Lawrence Berkeley National Laboratory"/>
            <person name="Ahrendt S."/>
            <person name="Sahu N."/>
            <person name="Indic B."/>
            <person name="Wong-Bajracharya J."/>
            <person name="Merenyi Z."/>
            <person name="Ke H.-M."/>
            <person name="Monk M."/>
            <person name="Kocsube S."/>
            <person name="Drula E."/>
            <person name="Lipzen A."/>
            <person name="Balint B."/>
            <person name="Henrissat B."/>
            <person name="Andreopoulos B."/>
            <person name="Martin F.M."/>
            <person name="Harder C.B."/>
            <person name="Rigling D."/>
            <person name="Ford K.L."/>
            <person name="Foster G.D."/>
            <person name="Pangilinan J."/>
            <person name="Papanicolaou A."/>
            <person name="Barry K."/>
            <person name="LaButti K."/>
            <person name="Viragh M."/>
            <person name="Koriabine M."/>
            <person name="Yan M."/>
            <person name="Riley R."/>
            <person name="Champramary S."/>
            <person name="Plett K.L."/>
            <person name="Tsai I.J."/>
            <person name="Slot J."/>
            <person name="Sipos G."/>
            <person name="Plett J."/>
            <person name="Nagy L.G."/>
            <person name="Grigoriev I.V."/>
        </authorList>
    </citation>
    <scope>NUCLEOTIDE SEQUENCE</scope>
    <source>
        <strain evidence="2">FPL87.14</strain>
    </source>
</reference>
<comment type="caution">
    <text evidence="2">The sequence shown here is derived from an EMBL/GenBank/DDBJ whole genome shotgun (WGS) entry which is preliminary data.</text>
</comment>
<protein>
    <submittedName>
        <fullName evidence="2">Uncharacterized protein</fullName>
    </submittedName>
</protein>
<feature type="region of interest" description="Disordered" evidence="1">
    <location>
        <begin position="272"/>
        <end position="296"/>
    </location>
</feature>
<dbReference type="EMBL" id="JAUEPT010000044">
    <property type="protein sequence ID" value="KAK0438283.1"/>
    <property type="molecule type" value="Genomic_DNA"/>
</dbReference>
<accession>A0AA39JCT9</accession>
<keyword evidence="3" id="KW-1185">Reference proteome</keyword>
<evidence type="ECO:0000256" key="1">
    <source>
        <dbReference type="SAM" id="MobiDB-lite"/>
    </source>
</evidence>
<evidence type="ECO:0000313" key="3">
    <source>
        <dbReference type="Proteomes" id="UP001175226"/>
    </source>
</evidence>
<organism evidence="2 3">
    <name type="scientific">Armillaria borealis</name>
    <dbReference type="NCBI Taxonomy" id="47425"/>
    <lineage>
        <taxon>Eukaryota</taxon>
        <taxon>Fungi</taxon>
        <taxon>Dikarya</taxon>
        <taxon>Basidiomycota</taxon>
        <taxon>Agaricomycotina</taxon>
        <taxon>Agaricomycetes</taxon>
        <taxon>Agaricomycetidae</taxon>
        <taxon>Agaricales</taxon>
        <taxon>Marasmiineae</taxon>
        <taxon>Physalacriaceae</taxon>
        <taxon>Armillaria</taxon>
    </lineage>
</organism>
<dbReference type="AlphaFoldDB" id="A0AA39JCT9"/>
<feature type="compositionally biased region" description="Basic and acidic residues" evidence="1">
    <location>
        <begin position="284"/>
        <end position="296"/>
    </location>
</feature>
<evidence type="ECO:0000313" key="2">
    <source>
        <dbReference type="EMBL" id="KAK0438283.1"/>
    </source>
</evidence>
<name>A0AA39JCT9_9AGAR</name>
<feature type="region of interest" description="Disordered" evidence="1">
    <location>
        <begin position="1"/>
        <end position="24"/>
    </location>
</feature>
<proteinExistence type="predicted"/>
<gene>
    <name evidence="2" type="ORF">EV421DRAFT_1738608</name>
</gene>